<evidence type="ECO:0000313" key="2">
    <source>
        <dbReference type="Proteomes" id="UP000474967"/>
    </source>
</evidence>
<dbReference type="AlphaFoldDB" id="A0A6L9Y102"/>
<evidence type="ECO:0000313" key="1">
    <source>
        <dbReference type="EMBL" id="NEN07333.1"/>
    </source>
</evidence>
<proteinExistence type="predicted"/>
<accession>A0A6L9Y102</accession>
<dbReference type="EMBL" id="JAAGWY010000004">
    <property type="protein sequence ID" value="NEN07333.1"/>
    <property type="molecule type" value="Genomic_DNA"/>
</dbReference>
<sequence>MPILSASELALLPLCARGRVFVEVDSPEDFAPDAVSAPAAFRLRASH</sequence>
<protein>
    <submittedName>
        <fullName evidence="1">Uncharacterized protein</fullName>
    </submittedName>
</protein>
<comment type="caution">
    <text evidence="1">The sequence shown here is derived from an EMBL/GenBank/DDBJ whole genome shotgun (WGS) entry which is preliminary data.</text>
</comment>
<name>A0A6L9Y102_9MICO</name>
<keyword evidence="2" id="KW-1185">Reference proteome</keyword>
<dbReference type="Proteomes" id="UP000474967">
    <property type="component" value="Unassembled WGS sequence"/>
</dbReference>
<organism evidence="1 2">
    <name type="scientific">Leifsonia tongyongensis</name>
    <dbReference type="NCBI Taxonomy" id="1268043"/>
    <lineage>
        <taxon>Bacteria</taxon>
        <taxon>Bacillati</taxon>
        <taxon>Actinomycetota</taxon>
        <taxon>Actinomycetes</taxon>
        <taxon>Micrococcales</taxon>
        <taxon>Microbacteriaceae</taxon>
        <taxon>Leifsonia</taxon>
    </lineage>
</organism>
<gene>
    <name evidence="1" type="ORF">G3T36_15850</name>
</gene>
<reference evidence="1 2" key="1">
    <citation type="journal article" date="2014" name="J. Microbiol.">
        <title>Diaminobutyricibacter tongyongensis gen. nov., sp. nov. and Homoserinibacter gongjuensis gen. nov., sp. nov. belong to the family Microbacteriaceae.</title>
        <authorList>
            <person name="Kim S.J."/>
            <person name="Ahn J.H."/>
            <person name="Weon H.Y."/>
            <person name="Hamada M."/>
            <person name="Suzuki K."/>
            <person name="Kwon S.W."/>
        </authorList>
    </citation>
    <scope>NUCLEOTIDE SEQUENCE [LARGE SCALE GENOMIC DNA]</scope>
    <source>
        <strain evidence="1 2">NBRC 108724</strain>
    </source>
</reference>
<dbReference type="RefSeq" id="WP_163290801.1">
    <property type="nucleotide sequence ID" value="NZ_JAAGWY010000004.1"/>
</dbReference>